<dbReference type="GO" id="GO:0031624">
    <property type="term" value="F:ubiquitin conjugating enzyme binding"/>
    <property type="evidence" value="ECO:0007669"/>
    <property type="project" value="TreeGrafter"/>
</dbReference>
<comment type="subunit">
    <text evidence="8">Interacts with UBE2C/UbcH10 (E2 ubiquitin-conjugating enzyme). In vitro, interacts with cyclin-B.</text>
</comment>
<dbReference type="GO" id="GO:0061630">
    <property type="term" value="F:ubiquitin protein ligase activity"/>
    <property type="evidence" value="ECO:0007669"/>
    <property type="project" value="UniProtKB-EC"/>
</dbReference>
<evidence type="ECO:0000256" key="4">
    <source>
        <dbReference type="ARBA" id="ARBA00029737"/>
    </source>
</evidence>
<dbReference type="EMBL" id="JAIFRP010000021">
    <property type="protein sequence ID" value="KAK2585485.1"/>
    <property type="molecule type" value="Genomic_DNA"/>
</dbReference>
<dbReference type="AlphaFoldDB" id="A0AAD9VTG7"/>
<evidence type="ECO:0000256" key="7">
    <source>
        <dbReference type="ARBA" id="ARBA00053831"/>
    </source>
</evidence>
<evidence type="ECO:0000256" key="3">
    <source>
        <dbReference type="ARBA" id="ARBA00013646"/>
    </source>
</evidence>
<evidence type="ECO:0000256" key="1">
    <source>
        <dbReference type="ARBA" id="ARBA00000885"/>
    </source>
</evidence>
<reference evidence="9" key="2">
    <citation type="journal article" date="2023" name="Commun. Biol.">
        <title>Intrasexual cuticular hydrocarbon dimorphism in a wasp sheds light on hydrocarbon biosynthesis genes in Hymenoptera.</title>
        <authorList>
            <person name="Moris V.C."/>
            <person name="Podsiadlowski L."/>
            <person name="Martin S."/>
            <person name="Oeyen J.P."/>
            <person name="Donath A."/>
            <person name="Petersen M."/>
            <person name="Wilbrandt J."/>
            <person name="Misof B."/>
            <person name="Liedtke D."/>
            <person name="Thamm M."/>
            <person name="Scheiner R."/>
            <person name="Schmitt T."/>
            <person name="Niehuis O."/>
        </authorList>
    </citation>
    <scope>NUCLEOTIDE SEQUENCE</scope>
    <source>
        <strain evidence="9">GBR_01_08_01A</strain>
    </source>
</reference>
<dbReference type="GO" id="GO:0030332">
    <property type="term" value="F:cyclin binding"/>
    <property type="evidence" value="ECO:0007669"/>
    <property type="project" value="TreeGrafter"/>
</dbReference>
<dbReference type="GO" id="GO:0000151">
    <property type="term" value="C:ubiquitin ligase complex"/>
    <property type="evidence" value="ECO:0007669"/>
    <property type="project" value="TreeGrafter"/>
</dbReference>
<evidence type="ECO:0000256" key="6">
    <source>
        <dbReference type="ARBA" id="ARBA00032298"/>
    </source>
</evidence>
<dbReference type="Pfam" id="PF09814">
    <property type="entry name" value="HECT_2"/>
    <property type="match status" value="1"/>
</dbReference>
<dbReference type="PANTHER" id="PTHR31531">
    <property type="entry name" value="E3 UBIQUITIN-PROTEIN LIGASE E3D FAMILY MEMBER"/>
    <property type="match status" value="1"/>
</dbReference>
<evidence type="ECO:0000313" key="9">
    <source>
        <dbReference type="EMBL" id="KAK2585485.1"/>
    </source>
</evidence>
<dbReference type="GO" id="GO:0005829">
    <property type="term" value="C:cytosol"/>
    <property type="evidence" value="ECO:0007669"/>
    <property type="project" value="TreeGrafter"/>
</dbReference>
<sequence>MEFITIELRPRLQSCTVFLFMQKEIIFDKVQIKLLEESIILSIGKNVTNISLPNIRIIPSSLSSLNVTNRWICFRLHTQPLESEFGSFQREVVTNAKAQFKTLEQTLNKKQVLFKNSKCTILCTCCKNVCSNNICFKRVLPFPNIDFDPSEWFCCKKDVNFTELLHPNEVDHFYGPFFSILHSNIFKNYIKDKKNILCNRCLLNIGIQFENNSFKIWDSSVDYKFETDQIIIKEASNSLHDFMTVIKSSISDNIFGEIILECLSATQAHYIVIKPMDVRLKLLVEANVTCSSNNICLKEIFVIKILYKYGTDIMILPKESYINAKNYQVTLSMIEAGLNHLLLSTKRFPRYYRTIEDYYIGFINIE</sequence>
<dbReference type="GO" id="GO:0051865">
    <property type="term" value="P:protein autoubiquitination"/>
    <property type="evidence" value="ECO:0007669"/>
    <property type="project" value="TreeGrafter"/>
</dbReference>
<evidence type="ECO:0000313" key="10">
    <source>
        <dbReference type="Proteomes" id="UP001258017"/>
    </source>
</evidence>
<comment type="caution">
    <text evidence="9">The sequence shown here is derived from an EMBL/GenBank/DDBJ whole genome shotgun (WGS) entry which is preliminary data.</text>
</comment>
<protein>
    <recommendedName>
        <fullName evidence="3">E3 ubiquitin-protein ligase E3D</fullName>
        <ecNumber evidence="2">2.3.2.26</ecNumber>
    </recommendedName>
    <alternativeName>
        <fullName evidence="6">HECT-type E3 ubiquitin transferase E3D</fullName>
    </alternativeName>
    <alternativeName>
        <fullName evidence="5">UbcH10-binding protein with a HECT-like domain</fullName>
    </alternativeName>
    <alternativeName>
        <fullName evidence="4">Ubiquitin-conjugating enzyme E2C-binding protein</fullName>
    </alternativeName>
</protein>
<dbReference type="GO" id="GO:0000209">
    <property type="term" value="P:protein polyubiquitination"/>
    <property type="evidence" value="ECO:0007669"/>
    <property type="project" value="TreeGrafter"/>
</dbReference>
<keyword evidence="10" id="KW-1185">Reference proteome</keyword>
<evidence type="ECO:0000256" key="8">
    <source>
        <dbReference type="ARBA" id="ARBA00064185"/>
    </source>
</evidence>
<dbReference type="InterPro" id="IPR019193">
    <property type="entry name" value="UBQ-conj_enz_E2-bd_prot"/>
</dbReference>
<comment type="catalytic activity">
    <reaction evidence="1">
        <text>S-ubiquitinyl-[E2 ubiquitin-conjugating enzyme]-L-cysteine + [acceptor protein]-L-lysine = [E2 ubiquitin-conjugating enzyme]-L-cysteine + N(6)-ubiquitinyl-[acceptor protein]-L-lysine.</text>
        <dbReference type="EC" id="2.3.2.26"/>
    </reaction>
</comment>
<dbReference type="Proteomes" id="UP001258017">
    <property type="component" value="Unassembled WGS sequence"/>
</dbReference>
<organism evidence="9 10">
    <name type="scientific">Odynerus spinipes</name>
    <dbReference type="NCBI Taxonomy" id="1348599"/>
    <lineage>
        <taxon>Eukaryota</taxon>
        <taxon>Metazoa</taxon>
        <taxon>Ecdysozoa</taxon>
        <taxon>Arthropoda</taxon>
        <taxon>Hexapoda</taxon>
        <taxon>Insecta</taxon>
        <taxon>Pterygota</taxon>
        <taxon>Neoptera</taxon>
        <taxon>Endopterygota</taxon>
        <taxon>Hymenoptera</taxon>
        <taxon>Apocrita</taxon>
        <taxon>Aculeata</taxon>
        <taxon>Vespoidea</taxon>
        <taxon>Vespidae</taxon>
        <taxon>Eumeninae</taxon>
        <taxon>Odynerus</taxon>
    </lineage>
</organism>
<evidence type="ECO:0000256" key="2">
    <source>
        <dbReference type="ARBA" id="ARBA00012485"/>
    </source>
</evidence>
<dbReference type="PANTHER" id="PTHR31531:SF2">
    <property type="entry name" value="E3 UBIQUITIN-PROTEIN LIGASE E3D"/>
    <property type="match status" value="1"/>
</dbReference>
<dbReference type="GO" id="GO:0043161">
    <property type="term" value="P:proteasome-mediated ubiquitin-dependent protein catabolic process"/>
    <property type="evidence" value="ECO:0007669"/>
    <property type="project" value="TreeGrafter"/>
</dbReference>
<evidence type="ECO:0000256" key="5">
    <source>
        <dbReference type="ARBA" id="ARBA00032234"/>
    </source>
</evidence>
<comment type="function">
    <text evidence="7">E3 ubiquitin-protein ligase which accepts ubiquitin from specific E2 ubiquitin-conjugating enzymes, and transfers it to substrates, generally promoting their degradation by the proteasome. Independently of its E3 ubiquitin-protein ligase activity, acts as an inhibitor of CPSF3 endonuclease activity by blocking CPSF3 active site.</text>
</comment>
<proteinExistence type="predicted"/>
<gene>
    <name evidence="9" type="ORF">KPH14_010139</name>
</gene>
<accession>A0AAD9VTG7</accession>
<dbReference type="GO" id="GO:0006513">
    <property type="term" value="P:protein monoubiquitination"/>
    <property type="evidence" value="ECO:0007669"/>
    <property type="project" value="TreeGrafter"/>
</dbReference>
<name>A0AAD9VTG7_9HYME</name>
<dbReference type="EC" id="2.3.2.26" evidence="2"/>
<dbReference type="GO" id="GO:0005634">
    <property type="term" value="C:nucleus"/>
    <property type="evidence" value="ECO:0007669"/>
    <property type="project" value="TreeGrafter"/>
</dbReference>
<reference evidence="9" key="1">
    <citation type="submission" date="2021-08" db="EMBL/GenBank/DDBJ databases">
        <authorList>
            <person name="Misof B."/>
            <person name="Oliver O."/>
            <person name="Podsiadlowski L."/>
            <person name="Donath A."/>
            <person name="Peters R."/>
            <person name="Mayer C."/>
            <person name="Rust J."/>
            <person name="Gunkel S."/>
            <person name="Lesny P."/>
            <person name="Martin S."/>
            <person name="Oeyen J.P."/>
            <person name="Petersen M."/>
            <person name="Panagiotis P."/>
            <person name="Wilbrandt J."/>
            <person name="Tanja T."/>
        </authorList>
    </citation>
    <scope>NUCLEOTIDE SEQUENCE</scope>
    <source>
        <strain evidence="9">GBR_01_08_01A</strain>
        <tissue evidence="9">Thorax + abdomen</tissue>
    </source>
</reference>